<dbReference type="GO" id="GO:0007131">
    <property type="term" value="P:reciprocal meiotic recombination"/>
    <property type="evidence" value="ECO:0007669"/>
    <property type="project" value="TreeGrafter"/>
</dbReference>
<feature type="region of interest" description="Disordered" evidence="4">
    <location>
        <begin position="1"/>
        <end position="85"/>
    </location>
</feature>
<dbReference type="EMBL" id="JAGGNH010000001">
    <property type="protein sequence ID" value="KAJ0989945.1"/>
    <property type="molecule type" value="Genomic_DNA"/>
</dbReference>
<feature type="region of interest" description="Disordered" evidence="4">
    <location>
        <begin position="329"/>
        <end position="358"/>
    </location>
</feature>
<evidence type="ECO:0000256" key="1">
    <source>
        <dbReference type="ARBA" id="ARBA00005485"/>
    </source>
</evidence>
<comment type="similarity">
    <text evidence="1">Belongs to the WEB family.</text>
</comment>
<dbReference type="Proteomes" id="UP001085076">
    <property type="component" value="Miscellaneous, Linkage group lg01"/>
</dbReference>
<protein>
    <recommendedName>
        <fullName evidence="7">WEB family protein</fullName>
    </recommendedName>
</protein>
<evidence type="ECO:0000256" key="3">
    <source>
        <dbReference type="SAM" id="Coils"/>
    </source>
</evidence>
<keyword evidence="6" id="KW-1185">Reference proteome</keyword>
<organism evidence="5 6">
    <name type="scientific">Dioscorea zingiberensis</name>
    <dbReference type="NCBI Taxonomy" id="325984"/>
    <lineage>
        <taxon>Eukaryota</taxon>
        <taxon>Viridiplantae</taxon>
        <taxon>Streptophyta</taxon>
        <taxon>Embryophyta</taxon>
        <taxon>Tracheophyta</taxon>
        <taxon>Spermatophyta</taxon>
        <taxon>Magnoliopsida</taxon>
        <taxon>Liliopsida</taxon>
        <taxon>Dioscoreales</taxon>
        <taxon>Dioscoreaceae</taxon>
        <taxon>Dioscorea</taxon>
    </lineage>
</organism>
<sequence>MLGSKSKSGLSEASSNKTTPATPRVSKIGRVGSTKTDSDSPSPMQIPRLSVDRSPRSVESKPAVDRRASKIGGGTPPDKQARPLKASELQAQLNAVQEDLKKAKERLVLVEKEKSQALEELKDAKRLAEEADEKLQEALVAQKRAEEGSEIEKFRADELEQAGIEAAQKRDGEWQKELDSVRNQHALDVSALLSTTQELQRVKHELAMTTDAKNTALSHADDAMKIAEINAEKVELLSGEVGRLKASLDSKLESKSSEAAELVNKLDSEVAALKQELEKAKATEKKLVEMEALIEGLKIEVTDAKNAESDAANLVDDWKKKAELLESRVDEATQSEKSSLDSLASARKQLEETNASLQDAESEIATLKGKLESLEIEVARYKQDLEESNQFLDAAKQEAVELGKTAEDLKSELQTVEEEKMQAQNNEREAASNIESLSEEKEKLANELEMAREEGEKVKKAMEGLTSALHELSVEARDTQEQLSVKQAEVDSAHTEIEELQLALKNTQESYEVKLDEAKYEIVCLRNSAEKYETEARNLQGEWDEKESSFLSAVRKSEEEITAIKLELSKAAASLKGAEDEALNAKDEGTRLLNKLRQVESDLSVAHKAVEEAKAESSQLKERLLDRENEVQSITQEYDDLRCREAAAQEKVNELSALLAESIAKKDEENGDLELSKSEKEYELLPDAAEIPKDADETKAAEKLMAEEYSKAEEFFREESKAKEENDNGNSEEAKADGGAKMWESCKITDKDLSPERDHEAESVDDDNDSKIDARSFEQGNGLSSKNVENGSTSPTKQQKKKKPLLQKFGSLLKKKNNHK</sequence>
<evidence type="ECO:0008006" key="7">
    <source>
        <dbReference type="Google" id="ProtNLM"/>
    </source>
</evidence>
<feature type="compositionally biased region" description="Polar residues" evidence="4">
    <location>
        <begin position="33"/>
        <end position="43"/>
    </location>
</feature>
<evidence type="ECO:0000256" key="4">
    <source>
        <dbReference type="SAM" id="MobiDB-lite"/>
    </source>
</evidence>
<dbReference type="PANTHER" id="PTHR23160">
    <property type="entry name" value="SYNAPTONEMAL COMPLEX PROTEIN-RELATED"/>
    <property type="match status" value="1"/>
</dbReference>
<feature type="coiled-coil region" evidence="3">
    <location>
        <begin position="86"/>
        <end position="184"/>
    </location>
</feature>
<feature type="compositionally biased region" description="Basic and acidic residues" evidence="4">
    <location>
        <begin position="710"/>
        <end position="738"/>
    </location>
</feature>
<keyword evidence="2 3" id="KW-0175">Coiled coil</keyword>
<evidence type="ECO:0000313" key="6">
    <source>
        <dbReference type="Proteomes" id="UP001085076"/>
    </source>
</evidence>
<feature type="compositionally biased region" description="Basic and acidic residues" evidence="4">
    <location>
        <begin position="747"/>
        <end position="762"/>
    </location>
</feature>
<accession>A0A9D5DDY6</accession>
<feature type="compositionally biased region" description="Basic and acidic residues" evidence="4">
    <location>
        <begin position="417"/>
        <end position="430"/>
    </location>
</feature>
<dbReference type="Gene3D" id="1.10.287.1490">
    <property type="match status" value="1"/>
</dbReference>
<gene>
    <name evidence="5" type="ORF">J5N97_008301</name>
</gene>
<proteinExistence type="inferred from homology"/>
<evidence type="ECO:0000256" key="2">
    <source>
        <dbReference type="ARBA" id="ARBA00023054"/>
    </source>
</evidence>
<reference evidence="5" key="1">
    <citation type="submission" date="2021-03" db="EMBL/GenBank/DDBJ databases">
        <authorList>
            <person name="Li Z."/>
            <person name="Yang C."/>
        </authorList>
    </citation>
    <scope>NUCLEOTIDE SEQUENCE</scope>
    <source>
        <strain evidence="5">Dzin_1.0</strain>
        <tissue evidence="5">Leaf</tissue>
    </source>
</reference>
<reference evidence="5" key="2">
    <citation type="journal article" date="2022" name="Hortic Res">
        <title>The genome of Dioscorea zingiberensis sheds light on the biosynthesis, origin and evolution of the medicinally important diosgenin saponins.</title>
        <authorList>
            <person name="Li Y."/>
            <person name="Tan C."/>
            <person name="Li Z."/>
            <person name="Guo J."/>
            <person name="Li S."/>
            <person name="Chen X."/>
            <person name="Wang C."/>
            <person name="Dai X."/>
            <person name="Yang H."/>
            <person name="Song W."/>
            <person name="Hou L."/>
            <person name="Xu J."/>
            <person name="Tong Z."/>
            <person name="Xu A."/>
            <person name="Yuan X."/>
            <person name="Wang W."/>
            <person name="Yang Q."/>
            <person name="Chen L."/>
            <person name="Sun Z."/>
            <person name="Wang K."/>
            <person name="Pan B."/>
            <person name="Chen J."/>
            <person name="Bao Y."/>
            <person name="Liu F."/>
            <person name="Qi X."/>
            <person name="Gang D.R."/>
            <person name="Wen J."/>
            <person name="Li J."/>
        </authorList>
    </citation>
    <scope>NUCLEOTIDE SEQUENCE</scope>
    <source>
        <strain evidence="5">Dzin_1.0</strain>
    </source>
</reference>
<feature type="region of interest" description="Disordered" evidence="4">
    <location>
        <begin position="710"/>
        <end position="820"/>
    </location>
</feature>
<dbReference type="InterPro" id="IPR008545">
    <property type="entry name" value="Web"/>
</dbReference>
<dbReference type="Pfam" id="PF05701">
    <property type="entry name" value="WEMBL"/>
    <property type="match status" value="1"/>
</dbReference>
<comment type="caution">
    <text evidence="5">The sequence shown here is derived from an EMBL/GenBank/DDBJ whole genome shotgun (WGS) entry which is preliminary data.</text>
</comment>
<feature type="compositionally biased region" description="Basic and acidic residues" evidence="4">
    <location>
        <begin position="50"/>
        <end position="68"/>
    </location>
</feature>
<dbReference type="AlphaFoldDB" id="A0A9D5DDY6"/>
<evidence type="ECO:0000313" key="5">
    <source>
        <dbReference type="EMBL" id="KAJ0989945.1"/>
    </source>
</evidence>
<feature type="compositionally biased region" description="Low complexity" evidence="4">
    <location>
        <begin position="1"/>
        <end position="15"/>
    </location>
</feature>
<feature type="compositionally biased region" description="Polar residues" evidence="4">
    <location>
        <begin position="778"/>
        <end position="791"/>
    </location>
</feature>
<feature type="region of interest" description="Disordered" evidence="4">
    <location>
        <begin position="417"/>
        <end position="459"/>
    </location>
</feature>
<feature type="compositionally biased region" description="Basic and acidic residues" evidence="4">
    <location>
        <begin position="438"/>
        <end position="459"/>
    </location>
</feature>
<dbReference type="PANTHER" id="PTHR23160:SF20">
    <property type="entry name" value="OS02G0439200 PROTEIN"/>
    <property type="match status" value="1"/>
</dbReference>
<name>A0A9D5DDY6_9LILI</name>
<dbReference type="OrthoDB" id="6350175at2759"/>